<sequence length="73" mass="8424">MRALAQSSSRTVLTRYEALRKYFCLSSQMRVCWTPWTHNPLLPPTAPHRLSQSSDWSYWAGKELGKARRATPS</sequence>
<reference evidence="1 2" key="2">
    <citation type="journal article" date="2023" name="Mol. Biol. Evol.">
        <title>Genomics of Secondarily Temperate Adaptation in the Only Non-Antarctic Icefish.</title>
        <authorList>
            <person name="Rivera-Colon A.G."/>
            <person name="Rayamajhi N."/>
            <person name="Minhas B.F."/>
            <person name="Madrigal G."/>
            <person name="Bilyk K.T."/>
            <person name="Yoon V."/>
            <person name="Hune M."/>
            <person name="Gregory S."/>
            <person name="Cheng C.H.C."/>
            <person name="Catchen J.M."/>
        </authorList>
    </citation>
    <scope>NUCLEOTIDE SEQUENCE [LARGE SCALE GENOMIC DNA]</scope>
    <source>
        <strain evidence="1">JMC-PN-2008</strain>
    </source>
</reference>
<dbReference type="AlphaFoldDB" id="A0AAN7XAS8"/>
<dbReference type="Proteomes" id="UP001346869">
    <property type="component" value="Unassembled WGS sequence"/>
</dbReference>
<reference evidence="1 2" key="1">
    <citation type="journal article" date="2023" name="Genes (Basel)">
        <title>Chromosome-Level Genome Assembly and Circadian Gene Repertoire of the Patagonia Blennie Eleginops maclovinus-The Closest Ancestral Proxy of Antarctic Cryonotothenioids.</title>
        <authorList>
            <person name="Cheng C.C."/>
            <person name="Rivera-Colon A.G."/>
            <person name="Minhas B.F."/>
            <person name="Wilson L."/>
            <person name="Rayamajhi N."/>
            <person name="Vargas-Chacoff L."/>
            <person name="Catchen J.M."/>
        </authorList>
    </citation>
    <scope>NUCLEOTIDE SEQUENCE [LARGE SCALE GENOMIC DNA]</scope>
    <source>
        <strain evidence="1">JMC-PN-2008</strain>
    </source>
</reference>
<name>A0AAN7XAS8_ELEMC</name>
<accession>A0AAN7XAS8</accession>
<evidence type="ECO:0000313" key="1">
    <source>
        <dbReference type="EMBL" id="KAK5858650.1"/>
    </source>
</evidence>
<proteinExistence type="predicted"/>
<dbReference type="EMBL" id="JAUZQC010000015">
    <property type="protein sequence ID" value="KAK5858650.1"/>
    <property type="molecule type" value="Genomic_DNA"/>
</dbReference>
<gene>
    <name evidence="1" type="ORF">PBY51_002773</name>
</gene>
<organism evidence="1 2">
    <name type="scientific">Eleginops maclovinus</name>
    <name type="common">Patagonian blennie</name>
    <name type="synonym">Eleginus maclovinus</name>
    <dbReference type="NCBI Taxonomy" id="56733"/>
    <lineage>
        <taxon>Eukaryota</taxon>
        <taxon>Metazoa</taxon>
        <taxon>Chordata</taxon>
        <taxon>Craniata</taxon>
        <taxon>Vertebrata</taxon>
        <taxon>Euteleostomi</taxon>
        <taxon>Actinopterygii</taxon>
        <taxon>Neopterygii</taxon>
        <taxon>Teleostei</taxon>
        <taxon>Neoteleostei</taxon>
        <taxon>Acanthomorphata</taxon>
        <taxon>Eupercaria</taxon>
        <taxon>Perciformes</taxon>
        <taxon>Notothenioidei</taxon>
        <taxon>Eleginopidae</taxon>
        <taxon>Eleginops</taxon>
    </lineage>
</organism>
<protein>
    <submittedName>
        <fullName evidence="1">Uncharacterized protein</fullName>
    </submittedName>
</protein>
<evidence type="ECO:0000313" key="2">
    <source>
        <dbReference type="Proteomes" id="UP001346869"/>
    </source>
</evidence>
<keyword evidence="2" id="KW-1185">Reference proteome</keyword>
<comment type="caution">
    <text evidence="1">The sequence shown here is derived from an EMBL/GenBank/DDBJ whole genome shotgun (WGS) entry which is preliminary data.</text>
</comment>